<dbReference type="GO" id="GO:0015074">
    <property type="term" value="P:DNA integration"/>
    <property type="evidence" value="ECO:0007669"/>
    <property type="project" value="UniProtKB-KW"/>
</dbReference>
<dbReference type="Gene3D" id="1.10.150.130">
    <property type="match status" value="2"/>
</dbReference>
<dbReference type="InterPro" id="IPR004107">
    <property type="entry name" value="Integrase_SAM-like_N"/>
</dbReference>
<dbReference type="PROSITE" id="PS51900">
    <property type="entry name" value="CB"/>
    <property type="match status" value="2"/>
</dbReference>
<name>A0A5C6VU58_9BURK</name>
<gene>
    <name evidence="7" type="ORF">FRZ40_15500</name>
</gene>
<proteinExistence type="predicted"/>
<dbReference type="InterPro" id="IPR013762">
    <property type="entry name" value="Integrase-like_cat_sf"/>
</dbReference>
<organism evidence="7 8">
    <name type="scientific">Paraburkholderia azotifigens</name>
    <dbReference type="NCBI Taxonomy" id="2057004"/>
    <lineage>
        <taxon>Bacteria</taxon>
        <taxon>Pseudomonadati</taxon>
        <taxon>Pseudomonadota</taxon>
        <taxon>Betaproteobacteria</taxon>
        <taxon>Burkholderiales</taxon>
        <taxon>Burkholderiaceae</taxon>
        <taxon>Paraburkholderia</taxon>
    </lineage>
</organism>
<dbReference type="InterPro" id="IPR044068">
    <property type="entry name" value="CB"/>
</dbReference>
<evidence type="ECO:0000313" key="7">
    <source>
        <dbReference type="EMBL" id="TXC88873.1"/>
    </source>
</evidence>
<feature type="domain" description="Core-binding (CB)" evidence="6">
    <location>
        <begin position="122"/>
        <end position="204"/>
    </location>
</feature>
<dbReference type="EMBL" id="VOQS01000001">
    <property type="protein sequence ID" value="TXC88873.1"/>
    <property type="molecule type" value="Genomic_DNA"/>
</dbReference>
<dbReference type="AlphaFoldDB" id="A0A5C6VU58"/>
<evidence type="ECO:0000256" key="1">
    <source>
        <dbReference type="ARBA" id="ARBA00022908"/>
    </source>
</evidence>
<evidence type="ECO:0000259" key="6">
    <source>
        <dbReference type="PROSITE" id="PS51900"/>
    </source>
</evidence>
<feature type="domain" description="Core-binding (CB)" evidence="6">
    <location>
        <begin position="17"/>
        <end position="105"/>
    </location>
</feature>
<dbReference type="SUPFAM" id="SSF56349">
    <property type="entry name" value="DNA breaking-rejoining enzymes"/>
    <property type="match status" value="1"/>
</dbReference>
<comment type="caution">
    <text evidence="7">The sequence shown here is derived from an EMBL/GenBank/DDBJ whole genome shotgun (WGS) entry which is preliminary data.</text>
</comment>
<protein>
    <submittedName>
        <fullName evidence="7">Tyrosine-type recombinase/integrase</fullName>
    </submittedName>
</protein>
<dbReference type="PANTHER" id="PTHR30349:SF90">
    <property type="entry name" value="TYROSINE RECOMBINASE XERD"/>
    <property type="match status" value="1"/>
</dbReference>
<dbReference type="Pfam" id="PF00589">
    <property type="entry name" value="Phage_integrase"/>
    <property type="match status" value="1"/>
</dbReference>
<dbReference type="GO" id="GO:0006310">
    <property type="term" value="P:DNA recombination"/>
    <property type="evidence" value="ECO:0007669"/>
    <property type="project" value="UniProtKB-KW"/>
</dbReference>
<dbReference type="Pfam" id="PF02899">
    <property type="entry name" value="Phage_int_SAM_1"/>
    <property type="match status" value="1"/>
</dbReference>
<sequence>MYADHMGVRTWYQLEDSVLAPIRQAYIDYLLGHGYALHTTGHYLACLAHFSRWLTFRHVDLDQINEELIRQFISVHLPDCDCPGRRVCAVNFTRAALRHLLKMLRAQGLIRPRSSSLPNTVVDELRLLDAYLSETRGLAASTRRNHRDRIGEFLINHFGSRSIDMRRVKPRDILHFVVERSKGLTPRSTGALAGSLRTYLRYRQFMGDHTESLIAAIPKVAAWSMARIPRLLTKEQISQFLDAFDTRTPSGQRGYAMARLLVDLGLRAGEVAALQLSDIDWREGTLRIQAAKCKRVDFLPLPVQTGRAVSDYVHHGRGRTPSRALFVRHRAPFDRPVTSAVVGCAVRQAYARCGWPATSMGPHLLRHSLASRMLGNGASLKDIADVLRHRSLNTTMIYSKIDFNRLVAIAAPWPGSRS</sequence>
<dbReference type="InterPro" id="IPR050090">
    <property type="entry name" value="Tyrosine_recombinase_XerCD"/>
</dbReference>
<reference evidence="7 8" key="1">
    <citation type="journal article" date="2018" name="Int. J. Syst. Evol. Microbiol.">
        <title>Paraburkholderia azotifigens sp. nov., a nitrogen-fixing bacterium isolated from paddy soil.</title>
        <authorList>
            <person name="Choi G.M."/>
            <person name="Im W.T."/>
        </authorList>
    </citation>
    <scope>NUCLEOTIDE SEQUENCE [LARGE SCALE GENOMIC DNA]</scope>
    <source>
        <strain evidence="7 8">NF 2-5-3</strain>
    </source>
</reference>
<accession>A0A5C6VU58</accession>
<evidence type="ECO:0000313" key="8">
    <source>
        <dbReference type="Proteomes" id="UP000321776"/>
    </source>
</evidence>
<dbReference type="GO" id="GO:0003677">
    <property type="term" value="F:DNA binding"/>
    <property type="evidence" value="ECO:0007669"/>
    <property type="project" value="UniProtKB-UniRule"/>
</dbReference>
<dbReference type="PANTHER" id="PTHR30349">
    <property type="entry name" value="PHAGE INTEGRASE-RELATED"/>
    <property type="match status" value="1"/>
</dbReference>
<evidence type="ECO:0000256" key="3">
    <source>
        <dbReference type="ARBA" id="ARBA00023172"/>
    </source>
</evidence>
<evidence type="ECO:0000256" key="4">
    <source>
        <dbReference type="PROSITE-ProRule" id="PRU01248"/>
    </source>
</evidence>
<keyword evidence="2 4" id="KW-0238">DNA-binding</keyword>
<dbReference type="InterPro" id="IPR002104">
    <property type="entry name" value="Integrase_catalytic"/>
</dbReference>
<dbReference type="PROSITE" id="PS51898">
    <property type="entry name" value="TYR_RECOMBINASE"/>
    <property type="match status" value="1"/>
</dbReference>
<keyword evidence="1" id="KW-0229">DNA integration</keyword>
<dbReference type="InterPro" id="IPR011010">
    <property type="entry name" value="DNA_brk_join_enz"/>
</dbReference>
<evidence type="ECO:0000259" key="5">
    <source>
        <dbReference type="PROSITE" id="PS51898"/>
    </source>
</evidence>
<dbReference type="RefSeq" id="WP_147234610.1">
    <property type="nucleotide sequence ID" value="NZ_VOQS01000001.1"/>
</dbReference>
<dbReference type="Proteomes" id="UP000321776">
    <property type="component" value="Unassembled WGS sequence"/>
</dbReference>
<keyword evidence="3" id="KW-0233">DNA recombination</keyword>
<dbReference type="CDD" id="cd01188">
    <property type="entry name" value="INT_RitA_C_like"/>
    <property type="match status" value="1"/>
</dbReference>
<evidence type="ECO:0000256" key="2">
    <source>
        <dbReference type="ARBA" id="ARBA00023125"/>
    </source>
</evidence>
<dbReference type="Gene3D" id="1.10.443.10">
    <property type="entry name" value="Intergrase catalytic core"/>
    <property type="match status" value="1"/>
</dbReference>
<feature type="domain" description="Tyr recombinase" evidence="5">
    <location>
        <begin position="227"/>
        <end position="411"/>
    </location>
</feature>
<dbReference type="InterPro" id="IPR010998">
    <property type="entry name" value="Integrase_recombinase_N"/>
</dbReference>